<organism evidence="2 3">
    <name type="scientific">Candidatus Roizmanbacteria bacterium CG10_big_fil_rev_8_21_14_0_10_45_7</name>
    <dbReference type="NCBI Taxonomy" id="1974854"/>
    <lineage>
        <taxon>Bacteria</taxon>
        <taxon>Candidatus Roizmaniibacteriota</taxon>
    </lineage>
</organism>
<dbReference type="InterPro" id="IPR039418">
    <property type="entry name" value="LexA-like"/>
</dbReference>
<accession>A0A2M8KUU0</accession>
<feature type="non-terminal residue" evidence="2">
    <location>
        <position position="1"/>
    </location>
</feature>
<dbReference type="Pfam" id="PF00717">
    <property type="entry name" value="Peptidase_S24"/>
    <property type="match status" value="1"/>
</dbReference>
<dbReference type="InterPro" id="IPR015927">
    <property type="entry name" value="Peptidase_S24_S26A/B/C"/>
</dbReference>
<feature type="domain" description="Peptidase S24/S26A/S26B/S26C" evidence="1">
    <location>
        <begin position="2"/>
        <end position="67"/>
    </location>
</feature>
<dbReference type="Proteomes" id="UP000231569">
    <property type="component" value="Unassembled WGS sequence"/>
</dbReference>
<reference evidence="3" key="1">
    <citation type="submission" date="2017-09" db="EMBL/GenBank/DDBJ databases">
        <title>Depth-based differentiation of microbial function through sediment-hosted aquifers and enrichment of novel symbionts in the deep terrestrial subsurface.</title>
        <authorList>
            <person name="Probst A.J."/>
            <person name="Ladd B."/>
            <person name="Jarett J.K."/>
            <person name="Geller-Mcgrath D.E."/>
            <person name="Sieber C.M.K."/>
            <person name="Emerson J.B."/>
            <person name="Anantharaman K."/>
            <person name="Thomas B.C."/>
            <person name="Malmstrom R."/>
            <person name="Stieglmeier M."/>
            <person name="Klingl A."/>
            <person name="Woyke T."/>
            <person name="Ryan C.M."/>
            <person name="Banfield J.F."/>
        </authorList>
    </citation>
    <scope>NUCLEOTIDE SEQUENCE [LARGE SCALE GENOMIC DNA]</scope>
</reference>
<evidence type="ECO:0000313" key="2">
    <source>
        <dbReference type="EMBL" id="PJE63694.1"/>
    </source>
</evidence>
<dbReference type="Gene3D" id="2.10.109.10">
    <property type="entry name" value="Umud Fragment, subunit A"/>
    <property type="match status" value="1"/>
</dbReference>
<dbReference type="EMBL" id="PFEE01000041">
    <property type="protein sequence ID" value="PJE63694.1"/>
    <property type="molecule type" value="Genomic_DNA"/>
</dbReference>
<proteinExistence type="predicted"/>
<dbReference type="PANTHER" id="PTHR33516">
    <property type="entry name" value="LEXA REPRESSOR"/>
    <property type="match status" value="1"/>
</dbReference>
<comment type="caution">
    <text evidence="2">The sequence shown here is derived from an EMBL/GenBank/DDBJ whole genome shotgun (WGS) entry which is preliminary data.</text>
</comment>
<dbReference type="InterPro" id="IPR050077">
    <property type="entry name" value="LexA_repressor"/>
</dbReference>
<gene>
    <name evidence="2" type="ORF">COU89_01895</name>
</gene>
<dbReference type="PANTHER" id="PTHR33516:SF2">
    <property type="entry name" value="LEXA REPRESSOR-RELATED"/>
    <property type="match status" value="1"/>
</dbReference>
<dbReference type="AlphaFoldDB" id="A0A2M8KUU0"/>
<evidence type="ECO:0000313" key="3">
    <source>
        <dbReference type="Proteomes" id="UP000231569"/>
    </source>
</evidence>
<evidence type="ECO:0000259" key="1">
    <source>
        <dbReference type="Pfam" id="PF00717"/>
    </source>
</evidence>
<dbReference type="CDD" id="cd06529">
    <property type="entry name" value="S24_LexA-like"/>
    <property type="match status" value="1"/>
</dbReference>
<sequence length="75" mass="8358">AGVLPGDMAIIERSGNPRESDIVLARVDGEWTLKRWSRINGKVVLVPANPAYPIIEPKEELTVYGVVRGIVRKYQ</sequence>
<dbReference type="SUPFAM" id="SSF51306">
    <property type="entry name" value="LexA/Signal peptidase"/>
    <property type="match status" value="1"/>
</dbReference>
<name>A0A2M8KUU0_9BACT</name>
<protein>
    <submittedName>
        <fullName evidence="2">LexA family transcriptional repressor</fullName>
    </submittedName>
</protein>
<dbReference type="InterPro" id="IPR036286">
    <property type="entry name" value="LexA/Signal_pep-like_sf"/>
</dbReference>